<evidence type="ECO:0000256" key="3">
    <source>
        <dbReference type="ARBA" id="ARBA00012438"/>
    </source>
</evidence>
<keyword evidence="7 12" id="KW-0812">Transmembrane</keyword>
<dbReference type="Pfam" id="PF02518">
    <property type="entry name" value="HATPase_c"/>
    <property type="match status" value="1"/>
</dbReference>
<dbReference type="InterPro" id="IPR036097">
    <property type="entry name" value="HisK_dim/P_sf"/>
</dbReference>
<dbReference type="InterPro" id="IPR003661">
    <property type="entry name" value="HisK_dim/P_dom"/>
</dbReference>
<dbReference type="EC" id="2.7.13.3" evidence="3"/>
<dbReference type="InterPro" id="IPR036890">
    <property type="entry name" value="HATPase_C_sf"/>
</dbReference>
<gene>
    <name evidence="14" type="primary">graS_6</name>
    <name evidence="14" type="ORF">BEI61_06062</name>
</gene>
<dbReference type="PANTHER" id="PTHR45453:SF2">
    <property type="entry name" value="HISTIDINE KINASE"/>
    <property type="match status" value="1"/>
</dbReference>
<dbReference type="GO" id="GO:0000155">
    <property type="term" value="F:phosphorelay sensor kinase activity"/>
    <property type="evidence" value="ECO:0007669"/>
    <property type="project" value="InterPro"/>
</dbReference>
<evidence type="ECO:0000256" key="1">
    <source>
        <dbReference type="ARBA" id="ARBA00000085"/>
    </source>
</evidence>
<evidence type="ECO:0000256" key="10">
    <source>
        <dbReference type="ARBA" id="ARBA00023012"/>
    </source>
</evidence>
<feature type="transmembrane region" description="Helical" evidence="12">
    <location>
        <begin position="12"/>
        <end position="33"/>
    </location>
</feature>
<evidence type="ECO:0000256" key="11">
    <source>
        <dbReference type="ARBA" id="ARBA00023136"/>
    </source>
</evidence>
<dbReference type="Gene3D" id="1.10.287.130">
    <property type="match status" value="1"/>
</dbReference>
<dbReference type="PROSITE" id="PS50109">
    <property type="entry name" value="HIS_KIN"/>
    <property type="match status" value="1"/>
</dbReference>
<protein>
    <recommendedName>
        <fullName evidence="3">histidine kinase</fullName>
        <ecNumber evidence="3">2.7.13.3</ecNumber>
    </recommendedName>
</protein>
<dbReference type="EMBL" id="MCGH01000005">
    <property type="protein sequence ID" value="ODM02063.1"/>
    <property type="molecule type" value="Genomic_DNA"/>
</dbReference>
<dbReference type="SUPFAM" id="SSF55874">
    <property type="entry name" value="ATPase domain of HSP90 chaperone/DNA topoisomerase II/histidine kinase"/>
    <property type="match status" value="1"/>
</dbReference>
<dbReference type="SUPFAM" id="SSF47384">
    <property type="entry name" value="Homodimeric domain of signal transducing histidine kinase"/>
    <property type="match status" value="1"/>
</dbReference>
<dbReference type="AlphaFoldDB" id="A0A1E2ZZZ1"/>
<dbReference type="PATRIC" id="fig|1432052.4.peg.6712"/>
<dbReference type="Proteomes" id="UP000094067">
    <property type="component" value="Unassembled WGS sequence"/>
</dbReference>
<keyword evidence="6 14" id="KW-0808">Transferase</keyword>
<dbReference type="GO" id="GO:0005886">
    <property type="term" value="C:plasma membrane"/>
    <property type="evidence" value="ECO:0007669"/>
    <property type="project" value="UniProtKB-SubCell"/>
</dbReference>
<dbReference type="Gene3D" id="3.30.565.10">
    <property type="entry name" value="Histidine kinase-like ATPase, C-terminal domain"/>
    <property type="match status" value="1"/>
</dbReference>
<keyword evidence="8 14" id="KW-0418">Kinase</keyword>
<evidence type="ECO:0000256" key="8">
    <source>
        <dbReference type="ARBA" id="ARBA00022777"/>
    </source>
</evidence>
<dbReference type="GO" id="GO:0016036">
    <property type="term" value="P:cellular response to phosphate starvation"/>
    <property type="evidence" value="ECO:0007669"/>
    <property type="project" value="TreeGrafter"/>
</dbReference>
<keyword evidence="9 12" id="KW-1133">Transmembrane helix</keyword>
<keyword evidence="5" id="KW-0597">Phosphoprotein</keyword>
<dbReference type="InterPro" id="IPR003594">
    <property type="entry name" value="HATPase_dom"/>
</dbReference>
<evidence type="ECO:0000313" key="14">
    <source>
        <dbReference type="EMBL" id="ODM02063.1"/>
    </source>
</evidence>
<accession>A0A1E2ZZZ1</accession>
<evidence type="ECO:0000259" key="13">
    <source>
        <dbReference type="PROSITE" id="PS50109"/>
    </source>
</evidence>
<dbReference type="PANTHER" id="PTHR45453">
    <property type="entry name" value="PHOSPHATE REGULON SENSOR PROTEIN PHOR"/>
    <property type="match status" value="1"/>
</dbReference>
<evidence type="ECO:0000256" key="2">
    <source>
        <dbReference type="ARBA" id="ARBA00004651"/>
    </source>
</evidence>
<dbReference type="SMART" id="SM00387">
    <property type="entry name" value="HATPase_c"/>
    <property type="match status" value="1"/>
</dbReference>
<evidence type="ECO:0000256" key="12">
    <source>
        <dbReference type="SAM" id="Phobius"/>
    </source>
</evidence>
<evidence type="ECO:0000256" key="5">
    <source>
        <dbReference type="ARBA" id="ARBA00022553"/>
    </source>
</evidence>
<evidence type="ECO:0000256" key="4">
    <source>
        <dbReference type="ARBA" id="ARBA00022475"/>
    </source>
</evidence>
<dbReference type="InterPro" id="IPR050351">
    <property type="entry name" value="BphY/WalK/GraS-like"/>
</dbReference>
<evidence type="ECO:0000313" key="15">
    <source>
        <dbReference type="Proteomes" id="UP000094067"/>
    </source>
</evidence>
<dbReference type="PRINTS" id="PR00344">
    <property type="entry name" value="BCTRLSENSOR"/>
</dbReference>
<dbReference type="RefSeq" id="WP_069155279.1">
    <property type="nucleotide sequence ID" value="NZ_MCGH01000005.1"/>
</dbReference>
<keyword evidence="10" id="KW-0902">Two-component regulatory system</keyword>
<proteinExistence type="predicted"/>
<dbReference type="CDD" id="cd00082">
    <property type="entry name" value="HisKA"/>
    <property type="match status" value="1"/>
</dbReference>
<dbReference type="SMART" id="SM00388">
    <property type="entry name" value="HisKA"/>
    <property type="match status" value="1"/>
</dbReference>
<evidence type="ECO:0000256" key="7">
    <source>
        <dbReference type="ARBA" id="ARBA00022692"/>
    </source>
</evidence>
<sequence>MTLSDYLSDKRAVLLTCLAGGLFFSVLLYLYGIAPQEMFLLWICYAGIVSGSLCRGYVILKKRLLYLQSLLDSLDRKYLMAEVAKKPVSSAEKVYFRMIKEALKSMTDEVSQAKRLNEEYRDFIEQWIHEIKIPITGIQLLCENNKSDTIRKIMSQTEQIGRYVERVLFYARLGNVEKDYFIKELSLRDCVMEALAANKQFLIQNGVSVSTEKVRDTVYSDEKWVVFIMNQIIINSVKYSGGRPPVIAVESTDMGGYVVLSVTDNGAGIKESEIDRIFDKGFVGSNGRAGKGATGIGLYLCRQLCLRLGISIEAQSEQGQYTTIRLSFPKSGHLKV</sequence>
<reference evidence="14 15" key="1">
    <citation type="submission" date="2016-07" db="EMBL/GenBank/DDBJ databases">
        <title>Characterization of isolates of Eisenbergiella tayi derived from blood cultures, using whole genome sequencing.</title>
        <authorList>
            <person name="Burdz T."/>
            <person name="Wiebe D."/>
            <person name="Huynh C."/>
            <person name="Bernard K."/>
        </authorList>
    </citation>
    <scope>NUCLEOTIDE SEQUENCE [LARGE SCALE GENOMIC DNA]</scope>
    <source>
        <strain evidence="14 15">NML 110608</strain>
    </source>
</reference>
<comment type="subcellular location">
    <subcellularLocation>
        <location evidence="2">Cell membrane</location>
        <topology evidence="2">Multi-pass membrane protein</topology>
    </subcellularLocation>
</comment>
<dbReference type="GO" id="GO:0004721">
    <property type="term" value="F:phosphoprotein phosphatase activity"/>
    <property type="evidence" value="ECO:0007669"/>
    <property type="project" value="TreeGrafter"/>
</dbReference>
<evidence type="ECO:0000256" key="6">
    <source>
        <dbReference type="ARBA" id="ARBA00022679"/>
    </source>
</evidence>
<comment type="catalytic activity">
    <reaction evidence="1">
        <text>ATP + protein L-histidine = ADP + protein N-phospho-L-histidine.</text>
        <dbReference type="EC" id="2.7.13.3"/>
    </reaction>
</comment>
<name>A0A1E2ZZZ1_9FIRM</name>
<dbReference type="InterPro" id="IPR005467">
    <property type="entry name" value="His_kinase_dom"/>
</dbReference>
<keyword evidence="4" id="KW-1003">Cell membrane</keyword>
<dbReference type="InterPro" id="IPR004358">
    <property type="entry name" value="Sig_transdc_His_kin-like_C"/>
</dbReference>
<feature type="transmembrane region" description="Helical" evidence="12">
    <location>
        <begin position="39"/>
        <end position="60"/>
    </location>
</feature>
<keyword evidence="11 12" id="KW-0472">Membrane</keyword>
<evidence type="ECO:0000256" key="9">
    <source>
        <dbReference type="ARBA" id="ARBA00022989"/>
    </source>
</evidence>
<feature type="domain" description="Histidine kinase" evidence="13">
    <location>
        <begin position="126"/>
        <end position="332"/>
    </location>
</feature>
<organism evidence="14 15">
    <name type="scientific">Eisenbergiella tayi</name>
    <dbReference type="NCBI Taxonomy" id="1432052"/>
    <lineage>
        <taxon>Bacteria</taxon>
        <taxon>Bacillati</taxon>
        <taxon>Bacillota</taxon>
        <taxon>Clostridia</taxon>
        <taxon>Lachnospirales</taxon>
        <taxon>Lachnospiraceae</taxon>
        <taxon>Eisenbergiella</taxon>
    </lineage>
</organism>
<comment type="caution">
    <text evidence="14">The sequence shown here is derived from an EMBL/GenBank/DDBJ whole genome shotgun (WGS) entry which is preliminary data.</text>
</comment>